<reference evidence="4" key="2">
    <citation type="submission" date="2015-07" db="EMBL/GenBank/DDBJ databases">
        <title>Draft Genome Sequences of Anaerolinea thermolimosa IMO-1, Bellilinea caldifistulae GOMI-1, Leptolinea tardivitalis YMTK-2, Levilinea saccharolytica KIBI-1,Longilinea arvoryzae KOME-1, Previously Described as Members of the Anaerolineaceae (Chloroflexi).</title>
        <authorList>
            <person name="Sekiguchi Y."/>
            <person name="Ohashi A."/>
            <person name="Matsuura N."/>
            <person name="Tourlousse M.D."/>
        </authorList>
    </citation>
    <scope>NUCLEOTIDE SEQUENCE [LARGE SCALE GENOMIC DNA]</scope>
    <source>
        <strain evidence="4">IMO-1</strain>
    </source>
</reference>
<dbReference type="SUPFAM" id="SSF81301">
    <property type="entry name" value="Nucleotidyltransferase"/>
    <property type="match status" value="1"/>
</dbReference>
<gene>
    <name evidence="2" type="ORF">ATHL_03330</name>
    <name evidence="3" type="ORF">DEQ80_05885</name>
</gene>
<dbReference type="RefSeq" id="WP_062196017.1">
    <property type="nucleotide sequence ID" value="NZ_DF967966.1"/>
</dbReference>
<dbReference type="GO" id="GO:0016779">
    <property type="term" value="F:nucleotidyltransferase activity"/>
    <property type="evidence" value="ECO:0007669"/>
    <property type="project" value="InterPro"/>
</dbReference>
<name>A0A3D1JFL2_9CHLR</name>
<dbReference type="STRING" id="229919.GCA_001050195_03268"/>
<dbReference type="EMBL" id="DPBP01000025">
    <property type="protein sequence ID" value="HCE17370.1"/>
    <property type="molecule type" value="Genomic_DNA"/>
</dbReference>
<accession>A0A3D1JFL2</accession>
<dbReference type="OrthoDB" id="5176171at2"/>
<evidence type="ECO:0000313" key="2">
    <source>
        <dbReference type="EMBL" id="GAP08428.1"/>
    </source>
</evidence>
<dbReference type="Proteomes" id="UP000253922">
    <property type="component" value="Unassembled WGS sequence"/>
</dbReference>
<dbReference type="InterPro" id="IPR002934">
    <property type="entry name" value="Polymerase_NTP_transf_dom"/>
</dbReference>
<evidence type="ECO:0000313" key="5">
    <source>
        <dbReference type="Proteomes" id="UP000264141"/>
    </source>
</evidence>
<reference evidence="2" key="1">
    <citation type="journal article" date="2015" name="Genome Announc.">
        <title>Draft Genome Sequences of Anaerolinea thermolimosa IMO-1, Bellilinea caldifistulae GOMI-1, Leptolinea tardivitalis YMTK-2, Levilinea saccharolytica KIBI-1, Longilinea arvoryzae KOME-1, Previously Described as Members of the Class Anaerolineae (Chloroflexi).</title>
        <authorList>
            <person name="Matsuura N."/>
            <person name="Tourlousse M.D."/>
            <person name="Ohashi A."/>
            <person name="Hugenholtz P."/>
            <person name="Sekiguchi Y."/>
        </authorList>
    </citation>
    <scope>NUCLEOTIDE SEQUENCE</scope>
    <source>
        <strain evidence="2">IMO-1</strain>
    </source>
</reference>
<dbReference type="EMBL" id="DF967966">
    <property type="protein sequence ID" value="GAP08428.1"/>
    <property type="molecule type" value="Genomic_DNA"/>
</dbReference>
<dbReference type="Pfam" id="PF01909">
    <property type="entry name" value="NTP_transf_2"/>
    <property type="match status" value="1"/>
</dbReference>
<sequence length="294" mass="33094">MLNHPSALPEPKQALLEKLVGQLSQIEGIKAIVLGGSYASGTHHEASDLDIGLYYSEERPFSIDEIRRIAEDVSTREAVTVTDFYEWGAWVNGGAWVHTPQGKVDFLYRNLEQVQRTIAEAHQGLIRHDYDQQPTYGFYSVIYLAETHICIPLFDPESLIAELKRQVAVYPPKLKQKILADSLWAVEFTLLHAQGFASQGDVYNTVGCLTRAASNLTQALFALNERYFIRDKKVMEVIAGFPLLPSGYLEQLQQILAHPGLSVAELTRSVHQMEALWRSVTTLPGVHYEPKFQI</sequence>
<reference evidence="3 5" key="3">
    <citation type="journal article" date="2018" name="Nat. Biotechnol.">
        <title>A standardized bacterial taxonomy based on genome phylogeny substantially revises the tree of life.</title>
        <authorList>
            <person name="Parks D.H."/>
            <person name="Chuvochina M."/>
            <person name="Waite D.W."/>
            <person name="Rinke C."/>
            <person name="Skarshewski A."/>
            <person name="Chaumeil P.A."/>
            <person name="Hugenholtz P."/>
        </authorList>
    </citation>
    <scope>NUCLEOTIDE SEQUENCE [LARGE SCALE GENOMIC DNA]</scope>
    <source>
        <strain evidence="3">UBA8781</strain>
    </source>
</reference>
<proteinExistence type="predicted"/>
<dbReference type="InterPro" id="IPR043519">
    <property type="entry name" value="NT_sf"/>
</dbReference>
<dbReference type="CDD" id="cd05403">
    <property type="entry name" value="NT_KNTase_like"/>
    <property type="match status" value="1"/>
</dbReference>
<organism evidence="3 5">
    <name type="scientific">Anaerolinea thermolimosa</name>
    <dbReference type="NCBI Taxonomy" id="229919"/>
    <lineage>
        <taxon>Bacteria</taxon>
        <taxon>Bacillati</taxon>
        <taxon>Chloroflexota</taxon>
        <taxon>Anaerolineae</taxon>
        <taxon>Anaerolineales</taxon>
        <taxon>Anaerolineaceae</taxon>
        <taxon>Anaerolinea</taxon>
    </lineage>
</organism>
<protein>
    <submittedName>
        <fullName evidence="2">Predicted nucleotidyltransferases</fullName>
    </submittedName>
</protein>
<dbReference type="Proteomes" id="UP000264141">
    <property type="component" value="Unassembled WGS sequence"/>
</dbReference>
<evidence type="ECO:0000313" key="3">
    <source>
        <dbReference type="EMBL" id="HCE17370.1"/>
    </source>
</evidence>
<feature type="domain" description="Polymerase nucleotidyl transferase" evidence="1">
    <location>
        <begin position="16"/>
        <end position="66"/>
    </location>
</feature>
<dbReference type="AlphaFoldDB" id="A0A3D1JFL2"/>
<keyword evidence="4" id="KW-1185">Reference proteome</keyword>
<dbReference type="Gene3D" id="3.30.460.10">
    <property type="entry name" value="Beta Polymerase, domain 2"/>
    <property type="match status" value="1"/>
</dbReference>
<evidence type="ECO:0000313" key="4">
    <source>
        <dbReference type="Proteomes" id="UP000253922"/>
    </source>
</evidence>
<evidence type="ECO:0000259" key="1">
    <source>
        <dbReference type="Pfam" id="PF01909"/>
    </source>
</evidence>